<reference evidence="4" key="1">
    <citation type="submission" date="2025-08" db="UniProtKB">
        <authorList>
            <consortium name="RefSeq"/>
        </authorList>
    </citation>
    <scope>IDENTIFICATION</scope>
</reference>
<feature type="compositionally biased region" description="Low complexity" evidence="1">
    <location>
        <begin position="111"/>
        <end position="120"/>
    </location>
</feature>
<proteinExistence type="predicted"/>
<feature type="region of interest" description="Disordered" evidence="1">
    <location>
        <begin position="1"/>
        <end position="21"/>
    </location>
</feature>
<evidence type="ECO:0000313" key="3">
    <source>
        <dbReference type="Proteomes" id="UP000245340"/>
    </source>
</evidence>
<keyword evidence="3" id="KW-1185">Reference proteome</keyword>
<dbReference type="AlphaFoldDB" id="A0A9B0GWJ6"/>
<dbReference type="Pfam" id="PF15157">
    <property type="entry name" value="IQCJ-SCHIP1"/>
    <property type="match status" value="1"/>
</dbReference>
<dbReference type="PANTHER" id="PTHR35976:SF1">
    <property type="entry name" value="IQ DOMAIN-CONTAINING PROTEIN J"/>
    <property type="match status" value="1"/>
</dbReference>
<dbReference type="InterPro" id="IPR029362">
    <property type="entry name" value="IQCJ-SCHIP1_N"/>
</dbReference>
<accession>A0A9B0GWJ6</accession>
<name>A0A9B0GWJ6_ODORO</name>
<sequence>MATSGESCEMRSSVGPRGKQDLVNTCNASAARMNAILKDPPKRLQNPLEQVNDGKYLLENHQMAMDMENNIEKYHLNLQPLESKVKIIQRAWREYLQRQDPLEKRSPSPPSVSSEKLSSSVSMNTFSDSSTPVSAMFPFYGLIGQSIDQQVLGSKKEMLRYLGKKEMGRSAACWGEQSYVASPLRQVNAKAPFQQLHDSNHKALLHNWSGRITVLSSFKDQWSGPAKDPITSVVLERSPWSSHMVGAAWVALAFSKSYWIVSNRQPGDPPHLPNMLQKPVLLLSAKHDMYTYIQTALLPSGFIAHFEIYNFQALNTSRKILGLKGKRLLTKSHLFWRGTQTLKEDFLGLLPVQS</sequence>
<gene>
    <name evidence="4" type="primary">LOC101379246</name>
</gene>
<protein>
    <submittedName>
        <fullName evidence="4">Uncharacterized protein LOC101379246</fullName>
    </submittedName>
</protein>
<evidence type="ECO:0000256" key="1">
    <source>
        <dbReference type="SAM" id="MobiDB-lite"/>
    </source>
</evidence>
<evidence type="ECO:0000259" key="2">
    <source>
        <dbReference type="Pfam" id="PF15157"/>
    </source>
</evidence>
<dbReference type="InterPro" id="IPR053113">
    <property type="entry name" value="IQ_domain_protein"/>
</dbReference>
<feature type="domain" description="Fusion protein IQCJ-SCHIP1 N-terminal" evidence="2">
    <location>
        <begin position="42"/>
        <end position="132"/>
    </location>
</feature>
<feature type="region of interest" description="Disordered" evidence="1">
    <location>
        <begin position="99"/>
        <end position="120"/>
    </location>
</feature>
<dbReference type="PANTHER" id="PTHR35976">
    <property type="entry name" value="IQ DOMAIN-CONTAINING PROTEIN J"/>
    <property type="match status" value="1"/>
</dbReference>
<organism evidence="3 4">
    <name type="scientific">Odobenus rosmarus divergens</name>
    <name type="common">Pacific walrus</name>
    <dbReference type="NCBI Taxonomy" id="9708"/>
    <lineage>
        <taxon>Eukaryota</taxon>
        <taxon>Metazoa</taxon>
        <taxon>Chordata</taxon>
        <taxon>Craniata</taxon>
        <taxon>Vertebrata</taxon>
        <taxon>Euteleostomi</taxon>
        <taxon>Mammalia</taxon>
        <taxon>Eutheria</taxon>
        <taxon>Laurasiatheria</taxon>
        <taxon>Carnivora</taxon>
        <taxon>Caniformia</taxon>
        <taxon>Pinnipedia</taxon>
        <taxon>Odobenidae</taxon>
        <taxon>Odobenus</taxon>
    </lineage>
</organism>
<dbReference type="RefSeq" id="XP_004407198.1">
    <property type="nucleotide sequence ID" value="XM_004407141.1"/>
</dbReference>
<dbReference type="Proteomes" id="UP000245340">
    <property type="component" value="Unplaced"/>
</dbReference>
<evidence type="ECO:0000313" key="4">
    <source>
        <dbReference type="RefSeq" id="XP_004407198.1"/>
    </source>
</evidence>